<dbReference type="AlphaFoldDB" id="V4HVC1"/>
<sequence length="426" mass="46969">MESNILTVRFLHNTKAVETIDGVFMKKTDKYFSKFGVVLLSLATSFSVFANENTCLDGLFAIDRFSGDGHSAIYHIDTDAQVSREVPGATFASSNIAGLGEKLYTMQRIDSDTNASKLYEFDMQSMQQREIADTTSFPIKRSAVSPSGDYLLATSQTYMYQFDLITGEKTVLGKMKSDSATYDDFDHGDIAYSADGNFVYVLNAKALYVLDEATMTLNEIGEHNLHWASGLAVDENGTIYVSARNSGENAKIYTLDGQTAQATYVMDGPAHIADLTYVQGCGDTLPVIANALQKEIDKANLFWLANGNSNKVANLAGFKDGTFNFNDQGFPVESKDKLNKHNRFTKNPNANRCARMWNNFLEHQYTLNRNGKGRKKADGSTKWYFSTEAGEYKVIKASKGSCHYGYASGAPGKIIYNSKTGIVSVQ</sequence>
<dbReference type="Proteomes" id="UP000017820">
    <property type="component" value="Unassembled WGS sequence"/>
</dbReference>
<dbReference type="PATRIC" id="fig|1353533.3.peg.1219"/>
<dbReference type="EMBL" id="AUSV01000013">
    <property type="protein sequence ID" value="ESP94780.1"/>
    <property type="molecule type" value="Genomic_DNA"/>
</dbReference>
<accession>V4HVC1</accession>
<evidence type="ECO:0000313" key="1">
    <source>
        <dbReference type="EMBL" id="ESP94780.1"/>
    </source>
</evidence>
<evidence type="ECO:0000313" key="2">
    <source>
        <dbReference type="Proteomes" id="UP000017820"/>
    </source>
</evidence>
<dbReference type="Gene3D" id="2.130.10.10">
    <property type="entry name" value="YVTN repeat-like/Quinoprotein amine dehydrogenase"/>
    <property type="match status" value="1"/>
</dbReference>
<name>V4HVC1_PSEL2</name>
<reference evidence="1 2" key="1">
    <citation type="submission" date="2013-07" db="EMBL/GenBank/DDBJ databases">
        <title>Draft genome sequence of Pseudoalteromonas luteoviolacea 2ta16.</title>
        <authorList>
            <person name="Allen E.E."/>
            <person name="Azam F."/>
            <person name="Podell S."/>
        </authorList>
    </citation>
    <scope>NUCLEOTIDE SEQUENCE [LARGE SCALE GENOMIC DNA]</scope>
    <source>
        <strain evidence="1 2">2ta16</strain>
    </source>
</reference>
<organism evidence="1 2">
    <name type="scientific">Pseudoalteromonas luteoviolacea (strain 2ta16)</name>
    <dbReference type="NCBI Taxonomy" id="1353533"/>
    <lineage>
        <taxon>Bacteria</taxon>
        <taxon>Pseudomonadati</taxon>
        <taxon>Pseudomonadota</taxon>
        <taxon>Gammaproteobacteria</taxon>
        <taxon>Alteromonadales</taxon>
        <taxon>Pseudoalteromonadaceae</taxon>
        <taxon>Pseudoalteromonas</taxon>
    </lineage>
</organism>
<dbReference type="InterPro" id="IPR015943">
    <property type="entry name" value="WD40/YVTN_repeat-like_dom_sf"/>
</dbReference>
<dbReference type="SUPFAM" id="SSF63825">
    <property type="entry name" value="YWTD domain"/>
    <property type="match status" value="1"/>
</dbReference>
<protein>
    <submittedName>
        <fullName evidence="1">Uncharacterized protein</fullName>
    </submittedName>
</protein>
<comment type="caution">
    <text evidence="1">The sequence shown here is derived from an EMBL/GenBank/DDBJ whole genome shotgun (WGS) entry which is preliminary data.</text>
</comment>
<proteinExistence type="predicted"/>
<gene>
    <name evidence="1" type="ORF">PL2TA16_00780</name>
</gene>